<evidence type="ECO:0000313" key="5">
    <source>
        <dbReference type="Proteomes" id="UP000325785"/>
    </source>
</evidence>
<keyword evidence="1" id="KW-1133">Transmembrane helix</keyword>
<feature type="transmembrane region" description="Helical" evidence="1">
    <location>
        <begin position="64"/>
        <end position="84"/>
    </location>
</feature>
<evidence type="ECO:0000313" key="2">
    <source>
        <dbReference type="EMBL" id="KRS13421.1"/>
    </source>
</evidence>
<proteinExistence type="predicted"/>
<feature type="transmembrane region" description="Helical" evidence="1">
    <location>
        <begin position="91"/>
        <end position="113"/>
    </location>
</feature>
<keyword evidence="4" id="KW-1185">Reference proteome</keyword>
<geneLocation type="plasmid" evidence="3">
    <name>pRIdsm_01</name>
</geneLocation>
<dbReference type="RefSeq" id="WP_057821707.1">
    <property type="nucleotide sequence ID" value="NZ_CP031599.1"/>
</dbReference>
<geneLocation type="plasmid" evidence="5">
    <name>pridsm_01</name>
</geneLocation>
<feature type="transmembrane region" description="Helical" evidence="1">
    <location>
        <begin position="22"/>
        <end position="44"/>
    </location>
</feature>
<dbReference type="Proteomes" id="UP000051401">
    <property type="component" value="Unassembled WGS sequence"/>
</dbReference>
<organism evidence="2 4">
    <name type="scientific">Roseovarius indicus</name>
    <dbReference type="NCBI Taxonomy" id="540747"/>
    <lineage>
        <taxon>Bacteria</taxon>
        <taxon>Pseudomonadati</taxon>
        <taxon>Pseudomonadota</taxon>
        <taxon>Alphaproteobacteria</taxon>
        <taxon>Rhodobacterales</taxon>
        <taxon>Roseobacteraceae</taxon>
        <taxon>Roseovarius</taxon>
    </lineage>
</organism>
<gene>
    <name evidence="3" type="ORF">RIdsm_05702</name>
    <name evidence="2" type="ORF">XM52_27710</name>
</gene>
<dbReference type="Proteomes" id="UP000325785">
    <property type="component" value="Plasmid pRIdsm_01"/>
</dbReference>
<evidence type="ECO:0000313" key="3">
    <source>
        <dbReference type="EMBL" id="QEW29856.1"/>
    </source>
</evidence>
<keyword evidence="3" id="KW-0614">Plasmid</keyword>
<keyword evidence="1" id="KW-0472">Membrane</keyword>
<sequence length="166" mass="18558">MTANTETTEMNDTGWLSVIRRYIVYTAVGHLIWEMAHIPLYTIWVEGTWSEIVFAVVHCTGGDLLIAMSTLLLALFLVGGHAWPSERAGRVLVLAVAMGVSYTIFSEWLNIVIRGAWAYRDIMPVVPVIDAGLTPLLQWIIVPTLAYWAAAKIPLRKLFRGEGDSW</sequence>
<feature type="transmembrane region" description="Helical" evidence="1">
    <location>
        <begin position="133"/>
        <end position="150"/>
    </location>
</feature>
<dbReference type="EMBL" id="LAXI01000037">
    <property type="protein sequence ID" value="KRS13421.1"/>
    <property type="molecule type" value="Genomic_DNA"/>
</dbReference>
<accession>A0A0T5NWV7</accession>
<keyword evidence="1" id="KW-0812">Transmembrane</keyword>
<name>A0A0T5NWV7_9RHOB</name>
<dbReference type="KEGG" id="rid:RIdsm_05702"/>
<reference evidence="2 4" key="1">
    <citation type="submission" date="2015-04" db="EMBL/GenBank/DDBJ databases">
        <title>The draft genome sequence of Roseovarius indicus B108T.</title>
        <authorList>
            <person name="Li G."/>
            <person name="Lai Q."/>
            <person name="Shao Z."/>
            <person name="Yan P."/>
        </authorList>
    </citation>
    <scope>NUCLEOTIDE SEQUENCE [LARGE SCALE GENOMIC DNA]</scope>
    <source>
        <strain evidence="2 4">B108</strain>
    </source>
</reference>
<protein>
    <submittedName>
        <fullName evidence="2">Uncharacterized protein</fullName>
    </submittedName>
</protein>
<reference evidence="3 5" key="2">
    <citation type="submission" date="2018-08" db="EMBL/GenBank/DDBJ databases">
        <title>Genetic Globetrotter - A new plasmid hitch-hiking vast phylogenetic and geographic distances.</title>
        <authorList>
            <person name="Vollmers J."/>
            <person name="Petersen J."/>
        </authorList>
    </citation>
    <scope>NUCLEOTIDE SEQUENCE [LARGE SCALE GENOMIC DNA]</scope>
    <source>
        <strain evidence="3 5">DSM 26383</strain>
        <plasmid evidence="5">pridsm_01</plasmid>
        <plasmid evidence="3">pRIdsm_01</plasmid>
    </source>
</reference>
<dbReference type="AlphaFoldDB" id="A0A0T5NWV7"/>
<dbReference type="EMBL" id="CP031599">
    <property type="protein sequence ID" value="QEW29856.1"/>
    <property type="molecule type" value="Genomic_DNA"/>
</dbReference>
<evidence type="ECO:0000313" key="4">
    <source>
        <dbReference type="Proteomes" id="UP000051401"/>
    </source>
</evidence>
<dbReference type="STRING" id="540747.SAMN04488031_11732"/>
<dbReference type="OrthoDB" id="7594268at2"/>
<dbReference type="PATRIC" id="fig|540747.5.peg.4322"/>
<evidence type="ECO:0000256" key="1">
    <source>
        <dbReference type="SAM" id="Phobius"/>
    </source>
</evidence>